<evidence type="ECO:0000313" key="3">
    <source>
        <dbReference type="Proteomes" id="UP000604825"/>
    </source>
</evidence>
<gene>
    <name evidence="2" type="ORF">NCGR_LOCUS64869</name>
</gene>
<organism evidence="2 3">
    <name type="scientific">Miscanthus lutarioriparius</name>
    <dbReference type="NCBI Taxonomy" id="422564"/>
    <lineage>
        <taxon>Eukaryota</taxon>
        <taxon>Viridiplantae</taxon>
        <taxon>Streptophyta</taxon>
        <taxon>Embryophyta</taxon>
        <taxon>Tracheophyta</taxon>
        <taxon>Spermatophyta</taxon>
        <taxon>Magnoliopsida</taxon>
        <taxon>Liliopsida</taxon>
        <taxon>Poales</taxon>
        <taxon>Poaceae</taxon>
        <taxon>PACMAD clade</taxon>
        <taxon>Panicoideae</taxon>
        <taxon>Andropogonodae</taxon>
        <taxon>Andropogoneae</taxon>
        <taxon>Saccharinae</taxon>
        <taxon>Miscanthus</taxon>
    </lineage>
</organism>
<dbReference type="AlphaFoldDB" id="A0A811SJG3"/>
<evidence type="ECO:0000256" key="1">
    <source>
        <dbReference type="SAM" id="MobiDB-lite"/>
    </source>
</evidence>
<sequence>MHRLLEMMEEANAGMCSSLKTLASVTRSSAPSSSSTSPASSTPTTVPTAAAPSSTTARTAAPTPTSITMLGAIDECAVTWSACCSHATASPAYTALTTSPAEPTATPTVAALDVHHVATPASAISSTEDDAINTSPIKRSTHCISVNTGNDHALVASLHSEAAPKDFPALTLLLPPASLGAQLVFDEMPNRYTTIVYPAHSNGVSMSGISTNVPEVLVVIEKVSGQTSEVL</sequence>
<proteinExistence type="predicted"/>
<keyword evidence="3" id="KW-1185">Reference proteome</keyword>
<name>A0A811SJG3_9POAL</name>
<dbReference type="EMBL" id="CAJGYO010000061">
    <property type="protein sequence ID" value="CAD6340771.1"/>
    <property type="molecule type" value="Genomic_DNA"/>
</dbReference>
<evidence type="ECO:0000313" key="2">
    <source>
        <dbReference type="EMBL" id="CAD6340771.1"/>
    </source>
</evidence>
<feature type="region of interest" description="Disordered" evidence="1">
    <location>
        <begin position="27"/>
        <end position="62"/>
    </location>
</feature>
<protein>
    <submittedName>
        <fullName evidence="2">Uncharacterized protein</fullName>
    </submittedName>
</protein>
<dbReference type="Proteomes" id="UP000604825">
    <property type="component" value="Unassembled WGS sequence"/>
</dbReference>
<accession>A0A811SJG3</accession>
<reference evidence="2" key="1">
    <citation type="submission" date="2020-10" db="EMBL/GenBank/DDBJ databases">
        <authorList>
            <person name="Han B."/>
            <person name="Lu T."/>
            <person name="Zhao Q."/>
            <person name="Huang X."/>
            <person name="Zhao Y."/>
        </authorList>
    </citation>
    <scope>NUCLEOTIDE SEQUENCE</scope>
</reference>
<comment type="caution">
    <text evidence="2">The sequence shown here is derived from an EMBL/GenBank/DDBJ whole genome shotgun (WGS) entry which is preliminary data.</text>
</comment>